<keyword evidence="2" id="KW-0732">Signal</keyword>
<sequence>MMRRVLRSSVMVSTAIAAALIAGCGSDDGRVDRYASAGWPAMHADARNSDTSPVTGSRDVEFAWSRPLGGPVAAYASVAANGQSFVTARTENGCDLFSFQMDTGRKKWCARLNDGVVASTPVVDTATNVYVGESGAMMSFTETGQLRWRTLVVGTPLSSQFTGDGNLLFITQLGQINVLDPQTGAKVVPSFDLIPPPSIDQGANAELIPDNKGLNECFLGTSGCPVANTPAVDLGTGKFYFTFYGPSSQAADLVAMKYTGGDNPSITREWSTDALPGGTASSPDLSKDGKTVYATDNNGSLWAVNAETGDTRWSYDIGFNSAGSASTSDDGLIIPAGGDKGHLLAVRDEGDHAELVWERKDLLQLGVPAQTAGNTGYTVVREGENGLSLITFDTETGETVDQDTLPGAVGFTVGTSIGPKGEVLTPSAIGELFVFK</sequence>
<gene>
    <name evidence="4" type="ordered locus">RER_23670</name>
</gene>
<name>C0ZXJ0_RHOE4</name>
<reference evidence="4 5" key="2">
    <citation type="journal article" date="2006" name="Environ. Microbiol.">
        <title>Sequence analysis of three plasmids harboured in Rhodococcus erythropolis strain PR4.</title>
        <authorList>
            <person name="Sekine M."/>
            <person name="Tanikawa S."/>
            <person name="Omata S."/>
            <person name="Saito M."/>
            <person name="Fujisawa T."/>
            <person name="Tsukatani N."/>
            <person name="Tajima T."/>
            <person name="Sekigawa T."/>
            <person name="Kosugi H."/>
            <person name="Matsuo Y."/>
            <person name="Nishiko R."/>
            <person name="Imamura K."/>
            <person name="Ito M."/>
            <person name="Narita H."/>
            <person name="Tago S."/>
            <person name="Fujita N."/>
            <person name="Harayama S."/>
        </authorList>
    </citation>
    <scope>NUCLEOTIDE SEQUENCE [LARGE SCALE GENOMIC DNA]</scope>
    <source>
        <strain evidence="5">PR4 / NBRC 100887</strain>
    </source>
</reference>
<dbReference type="HOGENOM" id="CLU_698058_0_0_11"/>
<dbReference type="SUPFAM" id="SSF50998">
    <property type="entry name" value="Quinoprotein alcohol dehydrogenase-like"/>
    <property type="match status" value="1"/>
</dbReference>
<feature type="domain" description="Pyrrolo-quinoline quinone repeat" evidence="3">
    <location>
        <begin position="62"/>
        <end position="186"/>
    </location>
</feature>
<feature type="chain" id="PRO_5002906118" description="Pyrrolo-quinoline quinone repeat domain-containing protein" evidence="2">
    <location>
        <begin position="18"/>
        <end position="436"/>
    </location>
</feature>
<protein>
    <recommendedName>
        <fullName evidence="3">Pyrrolo-quinoline quinone repeat domain-containing protein</fullName>
    </recommendedName>
</protein>
<evidence type="ECO:0000313" key="4">
    <source>
        <dbReference type="EMBL" id="BAH33075.1"/>
    </source>
</evidence>
<dbReference type="AlphaFoldDB" id="C0ZXJ0"/>
<dbReference type="eggNOG" id="COG1520">
    <property type="taxonomic scope" value="Bacteria"/>
</dbReference>
<dbReference type="Gene3D" id="2.130.10.10">
    <property type="entry name" value="YVTN repeat-like/Quinoprotein amine dehydrogenase"/>
    <property type="match status" value="2"/>
</dbReference>
<dbReference type="Proteomes" id="UP000002204">
    <property type="component" value="Chromosome"/>
</dbReference>
<dbReference type="SMART" id="SM00564">
    <property type="entry name" value="PQQ"/>
    <property type="match status" value="2"/>
</dbReference>
<organism evidence="4 5">
    <name type="scientific">Rhodococcus erythropolis (strain PR4 / NBRC 100887)</name>
    <dbReference type="NCBI Taxonomy" id="234621"/>
    <lineage>
        <taxon>Bacteria</taxon>
        <taxon>Bacillati</taxon>
        <taxon>Actinomycetota</taxon>
        <taxon>Actinomycetes</taxon>
        <taxon>Mycobacteriales</taxon>
        <taxon>Nocardiaceae</taxon>
        <taxon>Rhodococcus</taxon>
        <taxon>Rhodococcus erythropolis group</taxon>
    </lineage>
</organism>
<dbReference type="PANTHER" id="PTHR34512:SF30">
    <property type="entry name" value="OUTER MEMBRANE PROTEIN ASSEMBLY FACTOR BAMB"/>
    <property type="match status" value="1"/>
</dbReference>
<evidence type="ECO:0000259" key="3">
    <source>
        <dbReference type="Pfam" id="PF13360"/>
    </source>
</evidence>
<feature type="signal peptide" evidence="2">
    <location>
        <begin position="1"/>
        <end position="17"/>
    </location>
</feature>
<feature type="region of interest" description="Disordered" evidence="1">
    <location>
        <begin position="267"/>
        <end position="290"/>
    </location>
</feature>
<dbReference type="EMBL" id="AP008957">
    <property type="protein sequence ID" value="BAH33075.1"/>
    <property type="molecule type" value="Genomic_DNA"/>
</dbReference>
<dbReference type="PANTHER" id="PTHR34512">
    <property type="entry name" value="CELL SURFACE PROTEIN"/>
    <property type="match status" value="1"/>
</dbReference>
<evidence type="ECO:0000313" key="5">
    <source>
        <dbReference type="Proteomes" id="UP000002204"/>
    </source>
</evidence>
<dbReference type="PROSITE" id="PS51257">
    <property type="entry name" value="PROKAR_LIPOPROTEIN"/>
    <property type="match status" value="1"/>
</dbReference>
<dbReference type="InterPro" id="IPR015943">
    <property type="entry name" value="WD40/YVTN_repeat-like_dom_sf"/>
</dbReference>
<evidence type="ECO:0000256" key="1">
    <source>
        <dbReference type="SAM" id="MobiDB-lite"/>
    </source>
</evidence>
<proteinExistence type="predicted"/>
<accession>C0ZXJ0</accession>
<dbReference type="KEGG" id="rer:RER_23670"/>
<dbReference type="InterPro" id="IPR011047">
    <property type="entry name" value="Quinoprotein_ADH-like_sf"/>
</dbReference>
<reference evidence="5" key="1">
    <citation type="submission" date="2005-03" db="EMBL/GenBank/DDBJ databases">
        <title>Comparison of the complete genome sequences of Rhodococcus erythropolis PR4 and Rhodococcus opacus B4.</title>
        <authorList>
            <person name="Takarada H."/>
            <person name="Sekine M."/>
            <person name="Hosoyama A."/>
            <person name="Yamada R."/>
            <person name="Fujisawa T."/>
            <person name="Omata S."/>
            <person name="Shimizu A."/>
            <person name="Tsukatani N."/>
            <person name="Tanikawa S."/>
            <person name="Fujita N."/>
            <person name="Harayama S."/>
        </authorList>
    </citation>
    <scope>NUCLEOTIDE SEQUENCE [LARGE SCALE GENOMIC DNA]</scope>
    <source>
        <strain evidence="5">PR4 / NBRC 100887</strain>
    </source>
</reference>
<feature type="domain" description="Pyrrolo-quinoline quinone repeat" evidence="3">
    <location>
        <begin position="270"/>
        <end position="407"/>
    </location>
</feature>
<dbReference type="InterPro" id="IPR002372">
    <property type="entry name" value="PQQ_rpt_dom"/>
</dbReference>
<dbReference type="Pfam" id="PF13360">
    <property type="entry name" value="PQQ_2"/>
    <property type="match status" value="2"/>
</dbReference>
<evidence type="ECO:0000256" key="2">
    <source>
        <dbReference type="SAM" id="SignalP"/>
    </source>
</evidence>
<dbReference type="InterPro" id="IPR018391">
    <property type="entry name" value="PQQ_b-propeller_rpt"/>
</dbReference>